<protein>
    <submittedName>
        <fullName evidence="11">Uncharacterized membrane protein YcaP, DUF421 family</fullName>
    </submittedName>
</protein>
<feature type="transmembrane region" description="Helical" evidence="7">
    <location>
        <begin position="6"/>
        <end position="24"/>
    </location>
</feature>
<feature type="transmembrane region" description="Helical" evidence="7">
    <location>
        <begin position="36"/>
        <end position="53"/>
    </location>
</feature>
<dbReference type="PANTHER" id="PTHR34582">
    <property type="entry name" value="UPF0702 TRANSMEMBRANE PROTEIN YCAP"/>
    <property type="match status" value="1"/>
</dbReference>
<dbReference type="GO" id="GO:0005886">
    <property type="term" value="C:plasma membrane"/>
    <property type="evidence" value="ECO:0007669"/>
    <property type="project" value="UniProtKB-SubCell"/>
</dbReference>
<evidence type="ECO:0000256" key="1">
    <source>
        <dbReference type="ARBA" id="ARBA00004651"/>
    </source>
</evidence>
<evidence type="ECO:0000256" key="3">
    <source>
        <dbReference type="ARBA" id="ARBA00022475"/>
    </source>
</evidence>
<dbReference type="InterPro" id="IPR023090">
    <property type="entry name" value="UPF0702_alpha/beta_dom_sf"/>
</dbReference>
<evidence type="ECO:0000313" key="11">
    <source>
        <dbReference type="EMBL" id="SFL07949.1"/>
    </source>
</evidence>
<keyword evidence="5 7" id="KW-1133">Transmembrane helix</keyword>
<gene>
    <name evidence="10" type="ORF">H702_02785</name>
    <name evidence="11" type="ORF">SAMN02910290_00382</name>
</gene>
<dbReference type="EMBL" id="FOTG01000002">
    <property type="protein sequence ID" value="SFL07949.1"/>
    <property type="molecule type" value="Genomic_DNA"/>
</dbReference>
<dbReference type="Pfam" id="PF20730">
    <property type="entry name" value="YetF_N"/>
    <property type="match status" value="1"/>
</dbReference>
<keyword evidence="13" id="KW-1185">Reference proteome</keyword>
<dbReference type="InterPro" id="IPR048454">
    <property type="entry name" value="YetF_N"/>
</dbReference>
<evidence type="ECO:0000256" key="2">
    <source>
        <dbReference type="ARBA" id="ARBA00006448"/>
    </source>
</evidence>
<proteinExistence type="inferred from homology"/>
<feature type="domain" description="YetF-like N-terminal transmembrane" evidence="9">
    <location>
        <begin position="4"/>
        <end position="78"/>
    </location>
</feature>
<comment type="similarity">
    <text evidence="2">Belongs to the UPF0702 family.</text>
</comment>
<evidence type="ECO:0000256" key="7">
    <source>
        <dbReference type="SAM" id="Phobius"/>
    </source>
</evidence>
<evidence type="ECO:0000313" key="10">
    <source>
        <dbReference type="EMBL" id="KFN88494.1"/>
    </source>
</evidence>
<comment type="caution">
    <text evidence="10">The sequence shown here is derived from an EMBL/GenBank/DDBJ whole genome shotgun (WGS) entry which is preliminary data.</text>
</comment>
<keyword evidence="3" id="KW-1003">Cell membrane</keyword>
<evidence type="ECO:0000313" key="12">
    <source>
        <dbReference type="Proteomes" id="UP000029382"/>
    </source>
</evidence>
<evidence type="ECO:0000259" key="9">
    <source>
        <dbReference type="Pfam" id="PF20730"/>
    </source>
</evidence>
<keyword evidence="4 7" id="KW-0812">Transmembrane</keyword>
<evidence type="ECO:0000256" key="6">
    <source>
        <dbReference type="ARBA" id="ARBA00023136"/>
    </source>
</evidence>
<evidence type="ECO:0000313" key="13">
    <source>
        <dbReference type="Proteomes" id="UP000182793"/>
    </source>
</evidence>
<comment type="subcellular location">
    <subcellularLocation>
        <location evidence="1">Cell membrane</location>
        <topology evidence="1">Multi-pass membrane protein</topology>
    </subcellularLocation>
</comment>
<organism evidence="10 12">
    <name type="scientific">Streptococcus equinus JB1</name>
    <dbReference type="NCBI Taxonomy" id="1294274"/>
    <lineage>
        <taxon>Bacteria</taxon>
        <taxon>Bacillati</taxon>
        <taxon>Bacillota</taxon>
        <taxon>Bacilli</taxon>
        <taxon>Lactobacillales</taxon>
        <taxon>Streptococcaceae</taxon>
        <taxon>Streptococcus</taxon>
    </lineage>
</organism>
<evidence type="ECO:0000259" key="8">
    <source>
        <dbReference type="Pfam" id="PF04239"/>
    </source>
</evidence>
<dbReference type="AlphaFoldDB" id="A0A091BUT6"/>
<reference evidence="10 12" key="1">
    <citation type="journal article" date="2014" name="Genome Announc.">
        <title>Draft Genome Sequences of Streptococcus bovis Strains ATCC 33317 and JB1.</title>
        <authorList>
            <person name="Benahmed F.H."/>
            <person name="Gopinath G.R."/>
            <person name="Harbottle H."/>
            <person name="Cotta M.A."/>
            <person name="Luo Y."/>
            <person name="Henderson C."/>
            <person name="Teri P."/>
            <person name="Soppet D."/>
            <person name="Rasmussen M."/>
            <person name="Whitehead T.R."/>
            <person name="Davidson M."/>
        </authorList>
    </citation>
    <scope>NUCLEOTIDE SEQUENCE [LARGE SCALE GENOMIC DNA]</scope>
    <source>
        <strain evidence="10 12">JB1</strain>
    </source>
</reference>
<evidence type="ECO:0000256" key="5">
    <source>
        <dbReference type="ARBA" id="ARBA00022989"/>
    </source>
</evidence>
<feature type="domain" description="YetF C-terminal" evidence="8">
    <location>
        <begin position="81"/>
        <end position="198"/>
    </location>
</feature>
<sequence length="211" mass="23754">MNMYVLISIKFFLGILATILQINVLGKYEFSANTPLNQIQNFVLGGIIGGVIYNSSISISTFLIILLIWSLVVIIVKLLINNKYIKSVVVGNPVILIKDGKVNVENCAKLGVTADQLMLHLRMEGLNSTRDVKSAIMEPNGKLTVLDKNSENPRFPLISNGNINYDVLELINQDEEWLLEKLKEQNIDNPREIFLAEYLNGKLYLVPYSEK</sequence>
<dbReference type="RefSeq" id="WP_039696313.1">
    <property type="nucleotide sequence ID" value="NZ_AUZH01000012.1"/>
</dbReference>
<reference evidence="11 13" key="2">
    <citation type="submission" date="2016-10" db="EMBL/GenBank/DDBJ databases">
        <authorList>
            <person name="Varghese N."/>
            <person name="Submissions S."/>
        </authorList>
    </citation>
    <scope>NUCLEOTIDE SEQUENCE [LARGE SCALE GENOMIC DNA]</scope>
    <source>
        <strain evidence="11 13">JB1</strain>
    </source>
</reference>
<dbReference type="Gene3D" id="3.30.240.20">
    <property type="entry name" value="bsu07140 like domains"/>
    <property type="match status" value="2"/>
</dbReference>
<keyword evidence="6 7" id="KW-0472">Membrane</keyword>
<accession>A0A091BUT6</accession>
<dbReference type="Pfam" id="PF04239">
    <property type="entry name" value="DUF421"/>
    <property type="match status" value="1"/>
</dbReference>
<dbReference type="EMBL" id="AUZH01000012">
    <property type="protein sequence ID" value="KFN88494.1"/>
    <property type="molecule type" value="Genomic_DNA"/>
</dbReference>
<dbReference type="Proteomes" id="UP000029382">
    <property type="component" value="Unassembled WGS sequence"/>
</dbReference>
<dbReference type="PANTHER" id="PTHR34582:SF6">
    <property type="entry name" value="UPF0702 TRANSMEMBRANE PROTEIN YCAP"/>
    <property type="match status" value="1"/>
</dbReference>
<name>A0A091BUT6_STREI</name>
<evidence type="ECO:0000256" key="4">
    <source>
        <dbReference type="ARBA" id="ARBA00022692"/>
    </source>
</evidence>
<dbReference type="InterPro" id="IPR007353">
    <property type="entry name" value="DUF421"/>
</dbReference>
<dbReference type="Proteomes" id="UP000182793">
    <property type="component" value="Unassembled WGS sequence"/>
</dbReference>